<dbReference type="Gene3D" id="3.40.50.300">
    <property type="entry name" value="P-loop containing nucleotide triphosphate hydrolases"/>
    <property type="match status" value="2"/>
</dbReference>
<accession>A0A8H5BDN8</accession>
<protein>
    <recommendedName>
        <fullName evidence="1">G domain-containing protein</fullName>
    </recommendedName>
</protein>
<evidence type="ECO:0000259" key="1">
    <source>
        <dbReference type="Pfam" id="PF01926"/>
    </source>
</evidence>
<feature type="domain" description="G" evidence="1">
    <location>
        <begin position="26"/>
        <end position="97"/>
    </location>
</feature>
<keyword evidence="3" id="KW-1185">Reference proteome</keyword>
<proteinExistence type="predicted"/>
<comment type="caution">
    <text evidence="2">The sequence shown here is derived from an EMBL/GenBank/DDBJ whole genome shotgun (WGS) entry which is preliminary data.</text>
</comment>
<sequence length="428" mass="47830">MPNDQQINPQAAADSRKYENLHIIPVVGPFGSGKSTFINQLLGKELVQVGHLLDACTTDFQAIEVPASTAETNLPKWDPTKKLIIVDTPGFDDADDSLMLRKLARWLTDTYGGGAKLAGVIYLYDMTGQRLTTPPYKNFQAFEKLCRSGACRSVVLGTTKWQRIPDEELKHARMREKQLLERFWNGMADRGSKAERVDDALSTWKLVDTALHEGGPPIILVLGETGTIKNMFIRSAQGNLPSVNHQIASLKAPVDAFEVGQGYQSVLLVDTPGFNHTEKSDRKVLAEITSWLRLRKRGDQVAGVIFLLDSASREHANARVDKLGIPIVQVTVQCYAIAEEQNTSVTKYVVSYQRHLARSIHQYETPWDVINDVLALNTRIPAQSVGLEQAGEKRSNVLLSLFRALFKFISHRTERPAMRKLDFQGHQD</sequence>
<reference evidence="2 3" key="1">
    <citation type="journal article" date="2020" name="ISME J.">
        <title>Uncovering the hidden diversity of litter-decomposition mechanisms in mushroom-forming fungi.</title>
        <authorList>
            <person name="Floudas D."/>
            <person name="Bentzer J."/>
            <person name="Ahren D."/>
            <person name="Johansson T."/>
            <person name="Persson P."/>
            <person name="Tunlid A."/>
        </authorList>
    </citation>
    <scope>NUCLEOTIDE SEQUENCE [LARGE SCALE GENOMIC DNA]</scope>
    <source>
        <strain evidence="2 3">CBS 101986</strain>
    </source>
</reference>
<dbReference type="InterPro" id="IPR027417">
    <property type="entry name" value="P-loop_NTPase"/>
</dbReference>
<evidence type="ECO:0000313" key="2">
    <source>
        <dbReference type="EMBL" id="KAF5321123.1"/>
    </source>
</evidence>
<dbReference type="SUPFAM" id="SSF52540">
    <property type="entry name" value="P-loop containing nucleoside triphosphate hydrolases"/>
    <property type="match status" value="2"/>
</dbReference>
<evidence type="ECO:0000313" key="3">
    <source>
        <dbReference type="Proteomes" id="UP000567179"/>
    </source>
</evidence>
<dbReference type="OrthoDB" id="8954335at2759"/>
<dbReference type="GO" id="GO:0005525">
    <property type="term" value="F:GTP binding"/>
    <property type="evidence" value="ECO:0007669"/>
    <property type="project" value="InterPro"/>
</dbReference>
<dbReference type="EMBL" id="JAACJJ010000028">
    <property type="protein sequence ID" value="KAF5321123.1"/>
    <property type="molecule type" value="Genomic_DNA"/>
</dbReference>
<dbReference type="AlphaFoldDB" id="A0A8H5BDN8"/>
<organism evidence="2 3">
    <name type="scientific">Psilocybe cf. subviscida</name>
    <dbReference type="NCBI Taxonomy" id="2480587"/>
    <lineage>
        <taxon>Eukaryota</taxon>
        <taxon>Fungi</taxon>
        <taxon>Dikarya</taxon>
        <taxon>Basidiomycota</taxon>
        <taxon>Agaricomycotina</taxon>
        <taxon>Agaricomycetes</taxon>
        <taxon>Agaricomycetidae</taxon>
        <taxon>Agaricales</taxon>
        <taxon>Agaricineae</taxon>
        <taxon>Strophariaceae</taxon>
        <taxon>Psilocybe</taxon>
    </lineage>
</organism>
<dbReference type="Proteomes" id="UP000567179">
    <property type="component" value="Unassembled WGS sequence"/>
</dbReference>
<name>A0A8H5BDN8_9AGAR</name>
<dbReference type="CDD" id="cd00882">
    <property type="entry name" value="Ras_like_GTPase"/>
    <property type="match status" value="1"/>
</dbReference>
<dbReference type="InterPro" id="IPR006073">
    <property type="entry name" value="GTP-bd"/>
</dbReference>
<dbReference type="Pfam" id="PF01926">
    <property type="entry name" value="MMR_HSR1"/>
    <property type="match status" value="1"/>
</dbReference>
<gene>
    <name evidence="2" type="ORF">D9619_000483</name>
</gene>